<dbReference type="Proteomes" id="UP000294599">
    <property type="component" value="Unassembled WGS sequence"/>
</dbReference>
<evidence type="ECO:0000313" key="2">
    <source>
        <dbReference type="Proteomes" id="UP000294599"/>
    </source>
</evidence>
<accession>A0A4R3LM46</accession>
<protein>
    <submittedName>
        <fullName evidence="1">Uncharacterized protein</fullName>
    </submittedName>
</protein>
<dbReference type="AlphaFoldDB" id="A0A4R3LM46"/>
<reference evidence="1 2" key="1">
    <citation type="submission" date="2019-03" db="EMBL/GenBank/DDBJ databases">
        <title>Genomic Encyclopedia of Type Strains, Phase IV (KMG-IV): sequencing the most valuable type-strain genomes for metagenomic binning, comparative biology and taxonomic classification.</title>
        <authorList>
            <person name="Goeker M."/>
        </authorList>
    </citation>
    <scope>NUCLEOTIDE SEQUENCE [LARGE SCALE GENOMIC DNA]</scope>
    <source>
        <strain evidence="1 2">DSM 21944</strain>
    </source>
</reference>
<evidence type="ECO:0000313" key="1">
    <source>
        <dbReference type="EMBL" id="TCT01372.1"/>
    </source>
</evidence>
<dbReference type="EMBL" id="SMAF01000001">
    <property type="protein sequence ID" value="TCT01372.1"/>
    <property type="molecule type" value="Genomic_DNA"/>
</dbReference>
<gene>
    <name evidence="1" type="ORF">EDC25_101239</name>
</gene>
<proteinExistence type="predicted"/>
<dbReference type="OrthoDB" id="8965824at2"/>
<organism evidence="1 2">
    <name type="scientific">Pseudofulvimonas gallinarii</name>
    <dbReference type="NCBI Taxonomy" id="634155"/>
    <lineage>
        <taxon>Bacteria</taxon>
        <taxon>Pseudomonadati</taxon>
        <taxon>Pseudomonadota</taxon>
        <taxon>Gammaproteobacteria</taxon>
        <taxon>Lysobacterales</taxon>
        <taxon>Rhodanobacteraceae</taxon>
        <taxon>Pseudofulvimonas</taxon>
    </lineage>
</organism>
<sequence>MEDIFYTKTEAGRREIKTRQHKMSMGLRSLLLVIDGQRSGEQLRAVIMGLRAPPDSLKQLRDLGLIERAGATPEGPVADTPPLSETANRYGILYALMTDVVRENLGVRGYFFQLKIERAEDAEALLGLMPDLRAALTKARGEDYAEQWEDHLRALVEA</sequence>
<comment type="caution">
    <text evidence="1">The sequence shown here is derived from an EMBL/GenBank/DDBJ whole genome shotgun (WGS) entry which is preliminary data.</text>
</comment>
<keyword evidence="2" id="KW-1185">Reference proteome</keyword>
<dbReference type="RefSeq" id="WP_123520679.1">
    <property type="nucleotide sequence ID" value="NZ_JBHLWF010000005.1"/>
</dbReference>
<name>A0A4R3LM46_9GAMM</name>